<accession>A0AA40E267</accession>
<dbReference type="Proteomes" id="UP001172102">
    <property type="component" value="Unassembled WGS sequence"/>
</dbReference>
<gene>
    <name evidence="1" type="ORF">B0H67DRAFT_124507</name>
</gene>
<organism evidence="1 2">
    <name type="scientific">Lasiosphaeris hirsuta</name>
    <dbReference type="NCBI Taxonomy" id="260670"/>
    <lineage>
        <taxon>Eukaryota</taxon>
        <taxon>Fungi</taxon>
        <taxon>Dikarya</taxon>
        <taxon>Ascomycota</taxon>
        <taxon>Pezizomycotina</taxon>
        <taxon>Sordariomycetes</taxon>
        <taxon>Sordariomycetidae</taxon>
        <taxon>Sordariales</taxon>
        <taxon>Lasiosphaeriaceae</taxon>
        <taxon>Lasiosphaeris</taxon>
    </lineage>
</organism>
<reference evidence="1" key="1">
    <citation type="submission" date="2023-06" db="EMBL/GenBank/DDBJ databases">
        <title>Genome-scale phylogeny and comparative genomics of the fungal order Sordariales.</title>
        <authorList>
            <consortium name="Lawrence Berkeley National Laboratory"/>
            <person name="Hensen N."/>
            <person name="Bonometti L."/>
            <person name="Westerberg I."/>
            <person name="Brannstrom I.O."/>
            <person name="Guillou S."/>
            <person name="Cros-Aarteil S."/>
            <person name="Calhoun S."/>
            <person name="Haridas S."/>
            <person name="Kuo A."/>
            <person name="Mondo S."/>
            <person name="Pangilinan J."/>
            <person name="Riley R."/>
            <person name="Labutti K."/>
            <person name="Andreopoulos B."/>
            <person name="Lipzen A."/>
            <person name="Chen C."/>
            <person name="Yanf M."/>
            <person name="Daum C."/>
            <person name="Ng V."/>
            <person name="Clum A."/>
            <person name="Steindorff A."/>
            <person name="Ohm R."/>
            <person name="Martin F."/>
            <person name="Silar P."/>
            <person name="Natvig D."/>
            <person name="Lalanne C."/>
            <person name="Gautier V."/>
            <person name="Ament-Velasquez S.L."/>
            <person name="Kruys A."/>
            <person name="Hutchinson M.I."/>
            <person name="Powell A.J."/>
            <person name="Barry K."/>
            <person name="Miller A.N."/>
            <person name="Grigoriev I.V."/>
            <person name="Debuchy R."/>
            <person name="Gladieux P."/>
            <person name="Thoren M.H."/>
            <person name="Johannesson H."/>
        </authorList>
    </citation>
    <scope>NUCLEOTIDE SEQUENCE</scope>
    <source>
        <strain evidence="1">SMH4607-1</strain>
    </source>
</reference>
<dbReference type="AlphaFoldDB" id="A0AA40E267"/>
<name>A0AA40E267_9PEZI</name>
<evidence type="ECO:0000313" key="2">
    <source>
        <dbReference type="Proteomes" id="UP001172102"/>
    </source>
</evidence>
<evidence type="ECO:0000313" key="1">
    <source>
        <dbReference type="EMBL" id="KAK0725224.1"/>
    </source>
</evidence>
<protein>
    <submittedName>
        <fullName evidence="1">Uncharacterized protein</fullName>
    </submittedName>
</protein>
<sequence>MAVTSALSEPICGLSREAQLRLAVVNRGLRTCRFWPARGKRRMGQYELNYYRPEHGYEQRAVSWMAFWLTDRFGIETGVSRMSSRREATGLMPFRIAPLLARADVLPQRSWTWPRPRVCHCRGARVGDRYQNTWAISVSRGTWRSSAEALAGPSVELPPPEPCQHGVNKAASACQCLPRHCHALVVPKGTGKAPIQHGVN</sequence>
<proteinExistence type="predicted"/>
<dbReference type="EMBL" id="JAUKUA010000002">
    <property type="protein sequence ID" value="KAK0725224.1"/>
    <property type="molecule type" value="Genomic_DNA"/>
</dbReference>
<comment type="caution">
    <text evidence="1">The sequence shown here is derived from an EMBL/GenBank/DDBJ whole genome shotgun (WGS) entry which is preliminary data.</text>
</comment>
<keyword evidence="2" id="KW-1185">Reference proteome</keyword>